<dbReference type="PANTHER" id="PTHR22936:SF69">
    <property type="entry name" value="RHOMBOID-LIKE PROTEIN"/>
    <property type="match status" value="1"/>
</dbReference>
<dbReference type="Gene3D" id="1.20.1540.10">
    <property type="entry name" value="Rhomboid-like"/>
    <property type="match status" value="1"/>
</dbReference>
<dbReference type="InterPro" id="IPR002610">
    <property type="entry name" value="Peptidase_S54_rhomboid-like"/>
</dbReference>
<evidence type="ECO:0000256" key="4">
    <source>
        <dbReference type="ARBA" id="ARBA00022670"/>
    </source>
</evidence>
<dbReference type="InterPro" id="IPR022764">
    <property type="entry name" value="Peptidase_S54_rhomboid_dom"/>
</dbReference>
<feature type="transmembrane region" description="Helical" evidence="10">
    <location>
        <begin position="295"/>
        <end position="314"/>
    </location>
</feature>
<name>A0A9P9E6X7_9PLEO</name>
<organism evidence="13 14">
    <name type="scientific">Dendryphion nanum</name>
    <dbReference type="NCBI Taxonomy" id="256645"/>
    <lineage>
        <taxon>Eukaryota</taxon>
        <taxon>Fungi</taxon>
        <taxon>Dikarya</taxon>
        <taxon>Ascomycota</taxon>
        <taxon>Pezizomycotina</taxon>
        <taxon>Dothideomycetes</taxon>
        <taxon>Pleosporomycetidae</taxon>
        <taxon>Pleosporales</taxon>
        <taxon>Torulaceae</taxon>
        <taxon>Dendryphion</taxon>
    </lineage>
</organism>
<keyword evidence="14" id="KW-1185">Reference proteome</keyword>
<dbReference type="InterPro" id="IPR035952">
    <property type="entry name" value="Rhomboid-like_sf"/>
</dbReference>
<evidence type="ECO:0000313" key="13">
    <source>
        <dbReference type="EMBL" id="KAH7132535.1"/>
    </source>
</evidence>
<accession>A0A9P9E6X7</accession>
<dbReference type="PANTHER" id="PTHR22936">
    <property type="entry name" value="RHOMBOID-RELATED"/>
    <property type="match status" value="1"/>
</dbReference>
<feature type="domain" description="Peptidase S54 rhomboid" evidence="12">
    <location>
        <begin position="259"/>
        <end position="396"/>
    </location>
</feature>
<dbReference type="Pfam" id="PF01694">
    <property type="entry name" value="Rhomboid"/>
    <property type="match status" value="1"/>
</dbReference>
<keyword evidence="8 10" id="KW-1133">Transmembrane helix</keyword>
<keyword evidence="5 10" id="KW-0812">Transmembrane</keyword>
<feature type="region of interest" description="Disordered" evidence="11">
    <location>
        <begin position="1"/>
        <end position="83"/>
    </location>
</feature>
<evidence type="ECO:0000259" key="12">
    <source>
        <dbReference type="Pfam" id="PF01694"/>
    </source>
</evidence>
<evidence type="ECO:0000256" key="5">
    <source>
        <dbReference type="ARBA" id="ARBA00022692"/>
    </source>
</evidence>
<keyword evidence="7 10" id="KW-0720">Serine protease</keyword>
<dbReference type="Proteomes" id="UP000700596">
    <property type="component" value="Unassembled WGS sequence"/>
</dbReference>
<dbReference type="AlphaFoldDB" id="A0A9P9E6X7"/>
<reference evidence="13" key="1">
    <citation type="journal article" date="2021" name="Nat. Commun.">
        <title>Genetic determinants of endophytism in the Arabidopsis root mycobiome.</title>
        <authorList>
            <person name="Mesny F."/>
            <person name="Miyauchi S."/>
            <person name="Thiergart T."/>
            <person name="Pickel B."/>
            <person name="Atanasova L."/>
            <person name="Karlsson M."/>
            <person name="Huettel B."/>
            <person name="Barry K.W."/>
            <person name="Haridas S."/>
            <person name="Chen C."/>
            <person name="Bauer D."/>
            <person name="Andreopoulos W."/>
            <person name="Pangilinan J."/>
            <person name="LaButti K."/>
            <person name="Riley R."/>
            <person name="Lipzen A."/>
            <person name="Clum A."/>
            <person name="Drula E."/>
            <person name="Henrissat B."/>
            <person name="Kohler A."/>
            <person name="Grigoriev I.V."/>
            <person name="Martin F.M."/>
            <person name="Hacquard S."/>
        </authorList>
    </citation>
    <scope>NUCLEOTIDE SEQUENCE</scope>
    <source>
        <strain evidence="13">MPI-CAGE-CH-0243</strain>
    </source>
</reference>
<comment type="similarity">
    <text evidence="3 10">Belongs to the peptidase S54 family.</text>
</comment>
<dbReference type="EC" id="3.4.21.105" evidence="10"/>
<evidence type="ECO:0000256" key="2">
    <source>
        <dbReference type="ARBA" id="ARBA00004141"/>
    </source>
</evidence>
<feature type="transmembrane region" description="Helical" evidence="10">
    <location>
        <begin position="261"/>
        <end position="283"/>
    </location>
</feature>
<keyword evidence="9 10" id="KW-0472">Membrane</keyword>
<evidence type="ECO:0000256" key="10">
    <source>
        <dbReference type="RuleBase" id="RU362115"/>
    </source>
</evidence>
<evidence type="ECO:0000256" key="7">
    <source>
        <dbReference type="ARBA" id="ARBA00022825"/>
    </source>
</evidence>
<feature type="compositionally biased region" description="Polar residues" evidence="11">
    <location>
        <begin position="27"/>
        <end position="37"/>
    </location>
</feature>
<feature type="transmembrane region" description="Helical" evidence="10">
    <location>
        <begin position="449"/>
        <end position="470"/>
    </location>
</feature>
<dbReference type="SUPFAM" id="SSF144091">
    <property type="entry name" value="Rhomboid-like"/>
    <property type="match status" value="1"/>
</dbReference>
<keyword evidence="6 10" id="KW-0378">Hydrolase</keyword>
<evidence type="ECO:0000256" key="11">
    <source>
        <dbReference type="SAM" id="MobiDB-lite"/>
    </source>
</evidence>
<dbReference type="EMBL" id="JAGMWT010000003">
    <property type="protein sequence ID" value="KAH7132535.1"/>
    <property type="molecule type" value="Genomic_DNA"/>
</dbReference>
<evidence type="ECO:0000256" key="9">
    <source>
        <dbReference type="ARBA" id="ARBA00023136"/>
    </source>
</evidence>
<keyword evidence="4 10" id="KW-0645">Protease</keyword>
<evidence type="ECO:0000256" key="8">
    <source>
        <dbReference type="ARBA" id="ARBA00022989"/>
    </source>
</evidence>
<dbReference type="GO" id="GO:0004252">
    <property type="term" value="F:serine-type endopeptidase activity"/>
    <property type="evidence" value="ECO:0007669"/>
    <property type="project" value="InterPro"/>
</dbReference>
<comment type="catalytic activity">
    <reaction evidence="1 10">
        <text>Cleaves type-1 transmembrane domains using a catalytic dyad composed of serine and histidine that are contributed by different transmembrane domains.</text>
        <dbReference type="EC" id="3.4.21.105"/>
    </reaction>
</comment>
<feature type="transmembrane region" description="Helical" evidence="10">
    <location>
        <begin position="326"/>
        <end position="345"/>
    </location>
</feature>
<evidence type="ECO:0000256" key="3">
    <source>
        <dbReference type="ARBA" id="ARBA00009045"/>
    </source>
</evidence>
<dbReference type="GO" id="GO:0006508">
    <property type="term" value="P:proteolysis"/>
    <property type="evidence" value="ECO:0007669"/>
    <property type="project" value="UniProtKB-KW"/>
</dbReference>
<dbReference type="GO" id="GO:0016020">
    <property type="term" value="C:membrane"/>
    <property type="evidence" value="ECO:0007669"/>
    <property type="project" value="UniProtKB-SubCell"/>
</dbReference>
<comment type="caution">
    <text evidence="10">Lacks conserved residue(s) required for the propagation of feature annotation.</text>
</comment>
<sequence length="532" mass="58410">MAANDYYNTSYSSHAAPDPNKPLPAGAQSQQSISPVTSPFDDHNRFDYNSSQQHLASGGAAPAGYKDNDTSYQGAGSVPQRYDPPVNQNYQNDPFADQNAIPLQNQAKMGTTYSADPEGRLYEPGHGVQPKKKKGLFNGRVTWVVYILTAAQIGTFVGELIRNGILTGTPIQLKPSFNYMIGPSQHVLINMGARYSPCMHNIRTVTDSAEPMNWACPNNTAQNFDAANSCSLPELCGMGGGVPDQVFGTPFNDRSHEPNQWWRFITAMFLHAGVIHIAFNMLLQLTLGRDMEKELGSLRFALVYFSAGIFGFVLGGNYANPAQPSVGASGALFGILALVLLDLLYNWSSRRSPVKDLLFLLLDIAIAFVLGLLPFLDNFAHIGGFLCGLVLGICLMHSPQALRERIGVDQPPYATVDTQPLNGSNGKPAIASLVKKPVGFFKGRKPLWWAWWLVRAGALVAVFVGFILLLQNFYTARKDCSWCHRLSCLPVKDWCKTDFPKDSLKVVNDTNNAPSRMVRDVLYGLADLSMEY</sequence>
<proteinExistence type="inferred from homology"/>
<evidence type="ECO:0000313" key="14">
    <source>
        <dbReference type="Proteomes" id="UP000700596"/>
    </source>
</evidence>
<gene>
    <name evidence="13" type="ORF">B0J11DRAFT_230354</name>
</gene>
<feature type="compositionally biased region" description="Polar residues" evidence="11">
    <location>
        <begin position="1"/>
        <end position="13"/>
    </location>
</feature>
<evidence type="ECO:0000256" key="1">
    <source>
        <dbReference type="ARBA" id="ARBA00000156"/>
    </source>
</evidence>
<comment type="subcellular location">
    <subcellularLocation>
        <location evidence="2 10">Membrane</location>
        <topology evidence="2 10">Multi-pass membrane protein</topology>
    </subcellularLocation>
</comment>
<dbReference type="OrthoDB" id="2146116at2759"/>
<feature type="transmembrane region" description="Helical" evidence="10">
    <location>
        <begin position="357"/>
        <end position="373"/>
    </location>
</feature>
<protein>
    <recommendedName>
        <fullName evidence="10">Rhomboid-type serine protease</fullName>
        <ecNumber evidence="10">3.4.21.105</ecNumber>
    </recommendedName>
</protein>
<evidence type="ECO:0000256" key="6">
    <source>
        <dbReference type="ARBA" id="ARBA00022801"/>
    </source>
</evidence>
<comment type="caution">
    <text evidence="13">The sequence shown here is derived from an EMBL/GenBank/DDBJ whole genome shotgun (WGS) entry which is preliminary data.</text>
</comment>
<comment type="function">
    <text evidence="10">Serine protease involved in intramembrane proteolysis.</text>
</comment>